<accession>D5BS40</accession>
<dbReference type="STRING" id="488538.SAR116_0844"/>
<dbReference type="HOGENOM" id="CLU_2344591_0_0_5"/>
<dbReference type="RefSeq" id="WP_013045716.1">
    <property type="nucleotide sequence ID" value="NC_014010.1"/>
</dbReference>
<reference evidence="2 3" key="1">
    <citation type="journal article" date="2010" name="J. Bacteriol.">
        <title>Complete genome sequence of "Candidatus Puniceispirillum marinum" IMCC1322, a representative of the SAR116 clade in the Alphaproteobacteria.</title>
        <authorList>
            <person name="Oh H.M."/>
            <person name="Kwon K.K."/>
            <person name="Kang I."/>
            <person name="Kang S.G."/>
            <person name="Lee J.H."/>
            <person name="Kim S.J."/>
            <person name="Cho J.C."/>
        </authorList>
    </citation>
    <scope>NUCLEOTIDE SEQUENCE [LARGE SCALE GENOMIC DNA]</scope>
    <source>
        <strain evidence="2 3">IMCC1322</strain>
    </source>
</reference>
<keyword evidence="3" id="KW-1185">Reference proteome</keyword>
<dbReference type="eggNOG" id="COG3951">
    <property type="taxonomic scope" value="Bacteria"/>
</dbReference>
<evidence type="ECO:0000259" key="1">
    <source>
        <dbReference type="Pfam" id="PF10135"/>
    </source>
</evidence>
<dbReference type="EMBL" id="CP001751">
    <property type="protein sequence ID" value="ADE39087.1"/>
    <property type="molecule type" value="Genomic_DNA"/>
</dbReference>
<evidence type="ECO:0000313" key="3">
    <source>
        <dbReference type="Proteomes" id="UP000007460"/>
    </source>
</evidence>
<gene>
    <name evidence="2" type="ordered locus">SAR116_0844</name>
</gene>
<dbReference type="Pfam" id="PF10135">
    <property type="entry name" value="Rod-binding"/>
    <property type="match status" value="1"/>
</dbReference>
<organism evidence="2 3">
    <name type="scientific">Puniceispirillum marinum (strain IMCC1322)</name>
    <dbReference type="NCBI Taxonomy" id="488538"/>
    <lineage>
        <taxon>Bacteria</taxon>
        <taxon>Pseudomonadati</taxon>
        <taxon>Pseudomonadota</taxon>
        <taxon>Alphaproteobacteria</taxon>
        <taxon>Candidatus Puniceispirillales</taxon>
        <taxon>Candidatus Puniceispirillaceae</taxon>
        <taxon>Candidatus Puniceispirillum</taxon>
    </lineage>
</organism>
<protein>
    <submittedName>
        <fullName evidence="2">Rod binding-like protein</fullName>
    </submittedName>
</protein>
<dbReference type="AlphaFoldDB" id="D5BS40"/>
<dbReference type="KEGG" id="apb:SAR116_0844"/>
<feature type="domain" description="Flagellar protein FlgJ N-terminal" evidence="1">
    <location>
        <begin position="44"/>
        <end position="91"/>
    </location>
</feature>
<name>D5BS40_PUNMI</name>
<proteinExistence type="predicted"/>
<dbReference type="OrthoDB" id="8481704at2"/>
<dbReference type="Proteomes" id="UP000007460">
    <property type="component" value="Chromosome"/>
</dbReference>
<sequence length="97" mass="11043">MELTPIDSSMAMYEASKTKLPDENEDLRDAAEKFEAIFLHQFLKDARKTKLADDLFGSHAKSTYEDMLDQEHADIMSKKIDLGIAEALVRQFDKSAM</sequence>
<dbReference type="PRINTS" id="PR01002">
    <property type="entry name" value="FLGFLGJ"/>
</dbReference>
<evidence type="ECO:0000313" key="2">
    <source>
        <dbReference type="EMBL" id="ADE39087.1"/>
    </source>
</evidence>
<dbReference type="InterPro" id="IPR019301">
    <property type="entry name" value="Flagellar_prot_FlgJ_N"/>
</dbReference>